<proteinExistence type="inferred from homology"/>
<dbReference type="Pfam" id="PF01979">
    <property type="entry name" value="Amidohydro_1"/>
    <property type="match status" value="1"/>
</dbReference>
<dbReference type="Gene3D" id="2.30.40.10">
    <property type="entry name" value="Urease, subunit C, domain 1"/>
    <property type="match status" value="1"/>
</dbReference>
<keyword evidence="3" id="KW-0378">Hydrolase</keyword>
<dbReference type="PANTHER" id="PTHR11647:SF1">
    <property type="entry name" value="COLLAPSIN RESPONSE MEDIATOR PROTEIN"/>
    <property type="match status" value="1"/>
</dbReference>
<dbReference type="InterPro" id="IPR050378">
    <property type="entry name" value="Metallo-dep_Hydrolases_sf"/>
</dbReference>
<sequence>MPADTVISGGTVVTATDTFEADVAIDGGEIAAVGAPDSMPDADETVDASGLLVMPGVIDPHVHVDDMFSIDTHETASAAAALGGVTSYVDFAWQAWEGDLSIFDEAGTLLEGIERKREKAADAHVDYAFHAAITREDPAVLDELADAVEAGVSSFKMFTAYEHGLSNGFMHRVMEELADLDAVGVYHTEDSTITDMLTERFQAEGKGDPTYYPKSRPDYAEAMAAEDAVRMAAETGAKYYGIHTTSRKAAEVIDDFRDDGSQVRAETCTHYTTLTDDVFEEMGNLPMIAPPIRKRDDVEAMFEYLSDGTLDVVSTDHCGYERESKEVENWWDSTFGANALQTSLPVFHDEAVNERGFSYPFVVRVMSRNPARVFGMAGKGTLDPGTDADVVLFDPDETYTVTADDNASNADFSIYEGREVTGRVAKTFVRGELVADDGEVVGDAGRGEFVERDLPDWSV</sequence>
<keyword evidence="4" id="KW-0665">Pyrimidine biosynthesis</keyword>
<dbReference type="SUPFAM" id="SSF51338">
    <property type="entry name" value="Composite domain of metallo-dependent hydrolases"/>
    <property type="match status" value="1"/>
</dbReference>
<reference evidence="6 7" key="1">
    <citation type="journal article" date="2013" name="Genome Announc.">
        <title>Draft Genome Sequence of 'Candidatus Halobonum tyrrellensis' Strain G22, Isolated from the Hypersaline Waters of Lake Tyrrell, Australia.</title>
        <authorList>
            <person name="Ugalde J.A."/>
            <person name="Narasingarao P."/>
            <person name="Kuo S."/>
            <person name="Podell S."/>
            <person name="Allen E.E."/>
        </authorList>
    </citation>
    <scope>NUCLEOTIDE SEQUENCE [LARGE SCALE GENOMIC DNA]</scope>
    <source>
        <strain evidence="6 7">G22</strain>
    </source>
</reference>
<keyword evidence="7" id="KW-1185">Reference proteome</keyword>
<evidence type="ECO:0000313" key="6">
    <source>
        <dbReference type="EMBL" id="ESP87031.1"/>
    </source>
</evidence>
<organism evidence="6 7">
    <name type="scientific">Candidatus Halobonum tyrrellensis G22</name>
    <dbReference type="NCBI Taxonomy" id="1324957"/>
    <lineage>
        <taxon>Archaea</taxon>
        <taxon>Methanobacteriati</taxon>
        <taxon>Methanobacteriota</taxon>
        <taxon>Stenosarchaea group</taxon>
        <taxon>Halobacteria</taxon>
        <taxon>Halobacteriales</taxon>
        <taxon>Haloferacaceae</taxon>
        <taxon>Candidatus Halobonum</taxon>
    </lineage>
</organism>
<dbReference type="Gene3D" id="3.20.20.140">
    <property type="entry name" value="Metal-dependent hydrolases"/>
    <property type="match status" value="1"/>
</dbReference>
<dbReference type="InterPro" id="IPR006680">
    <property type="entry name" value="Amidohydro-rel"/>
</dbReference>
<dbReference type="InterPro" id="IPR011059">
    <property type="entry name" value="Metal-dep_hydrolase_composite"/>
</dbReference>
<dbReference type="FunFam" id="3.20.20.140:FF:000174">
    <property type="entry name" value="Dihydropyrimidinase-related protein 2"/>
    <property type="match status" value="1"/>
</dbReference>
<dbReference type="OrthoDB" id="8791at2157"/>
<dbReference type="eggNOG" id="arCOG00689">
    <property type="taxonomic scope" value="Archaea"/>
</dbReference>
<dbReference type="RefSeq" id="WP_023395764.1">
    <property type="nucleotide sequence ID" value="NZ_ASGZ01000064.1"/>
</dbReference>
<dbReference type="Proteomes" id="UP000017840">
    <property type="component" value="Unassembled WGS sequence"/>
</dbReference>
<evidence type="ECO:0000256" key="1">
    <source>
        <dbReference type="ARBA" id="ARBA00001947"/>
    </source>
</evidence>
<dbReference type="PANTHER" id="PTHR11647">
    <property type="entry name" value="HYDRANTOINASE/DIHYDROPYRIMIDINASE FAMILY MEMBER"/>
    <property type="match status" value="1"/>
</dbReference>
<evidence type="ECO:0000256" key="4">
    <source>
        <dbReference type="ARBA" id="ARBA00022975"/>
    </source>
</evidence>
<feature type="domain" description="Amidohydrolase-related" evidence="5">
    <location>
        <begin position="52"/>
        <end position="434"/>
    </location>
</feature>
<dbReference type="GO" id="GO:0016810">
    <property type="term" value="F:hydrolase activity, acting on carbon-nitrogen (but not peptide) bonds"/>
    <property type="evidence" value="ECO:0007669"/>
    <property type="project" value="InterPro"/>
</dbReference>
<comment type="caution">
    <text evidence="6">The sequence shown here is derived from an EMBL/GenBank/DDBJ whole genome shotgun (WGS) entry which is preliminary data.</text>
</comment>
<dbReference type="GO" id="GO:0006221">
    <property type="term" value="P:pyrimidine nucleotide biosynthetic process"/>
    <property type="evidence" value="ECO:0007669"/>
    <property type="project" value="UniProtKB-KW"/>
</dbReference>
<dbReference type="SUPFAM" id="SSF51556">
    <property type="entry name" value="Metallo-dependent hydrolases"/>
    <property type="match status" value="1"/>
</dbReference>
<comment type="cofactor">
    <cofactor evidence="1">
        <name>Zn(2+)</name>
        <dbReference type="ChEBI" id="CHEBI:29105"/>
    </cofactor>
</comment>
<gene>
    <name evidence="6" type="ORF">K933_15967</name>
</gene>
<name>V4GNR3_9EURY</name>
<evidence type="ECO:0000259" key="5">
    <source>
        <dbReference type="Pfam" id="PF01979"/>
    </source>
</evidence>
<dbReference type="InterPro" id="IPR032466">
    <property type="entry name" value="Metal_Hydrolase"/>
</dbReference>
<protein>
    <submittedName>
        <fullName evidence="6">D-hydantoinase</fullName>
    </submittedName>
</protein>
<accession>V4GNR3</accession>
<evidence type="ECO:0000256" key="2">
    <source>
        <dbReference type="ARBA" id="ARBA00008829"/>
    </source>
</evidence>
<dbReference type="STRING" id="1324957.K933_15967"/>
<comment type="similarity">
    <text evidence="2">Belongs to the metallo-dependent hydrolases superfamily. Hydantoinase/dihydropyrimidinase family.</text>
</comment>
<dbReference type="AlphaFoldDB" id="V4GNR3"/>
<evidence type="ECO:0000256" key="3">
    <source>
        <dbReference type="ARBA" id="ARBA00022801"/>
    </source>
</evidence>
<evidence type="ECO:0000313" key="7">
    <source>
        <dbReference type="Proteomes" id="UP000017840"/>
    </source>
</evidence>
<dbReference type="EMBL" id="ASGZ01000064">
    <property type="protein sequence ID" value="ESP87031.1"/>
    <property type="molecule type" value="Genomic_DNA"/>
</dbReference>